<evidence type="ECO:0000256" key="7">
    <source>
        <dbReference type="ARBA" id="ARBA00066708"/>
    </source>
</evidence>
<evidence type="ECO:0000256" key="2">
    <source>
        <dbReference type="ARBA" id="ARBA00022964"/>
    </source>
</evidence>
<dbReference type="Gene3D" id="2.60.120.330">
    <property type="entry name" value="B-lactam Antibiotic, Isopenicillin N Synthase, Chain"/>
    <property type="match status" value="1"/>
</dbReference>
<dbReference type="GO" id="GO:0009685">
    <property type="term" value="P:gibberellin metabolic process"/>
    <property type="evidence" value="ECO:0007669"/>
    <property type="project" value="UniProtKB-ARBA"/>
</dbReference>
<keyword evidence="10" id="KW-1185">Reference proteome</keyword>
<protein>
    <recommendedName>
        <fullName evidence="7">gibberellin 2beta-dioxygenase</fullName>
        <ecNumber evidence="7">1.14.11.13</ecNumber>
    </recommendedName>
</protein>
<keyword evidence="2" id="KW-0223">Dioxygenase</keyword>
<dbReference type="GO" id="GO:0046872">
    <property type="term" value="F:metal ion binding"/>
    <property type="evidence" value="ECO:0007669"/>
    <property type="project" value="UniProtKB-KW"/>
</dbReference>
<evidence type="ECO:0000313" key="10">
    <source>
        <dbReference type="Proteomes" id="UP000189703"/>
    </source>
</evidence>
<dbReference type="KEGG" id="nnu:104604990"/>
<dbReference type="InterPro" id="IPR044861">
    <property type="entry name" value="IPNS-like_FE2OG_OXY"/>
</dbReference>
<evidence type="ECO:0000256" key="5">
    <source>
        <dbReference type="ARBA" id="ARBA00052204"/>
    </source>
</evidence>
<dbReference type="InterPro" id="IPR026992">
    <property type="entry name" value="DIOX_N"/>
</dbReference>
<feature type="domain" description="Fe2OG dioxygenase" evidence="9">
    <location>
        <begin position="223"/>
        <end position="322"/>
    </location>
</feature>
<keyword evidence="1 8" id="KW-0479">Metal-binding</keyword>
<dbReference type="GeneID" id="104604990"/>
<dbReference type="GO" id="GO:0045543">
    <property type="term" value="F:gibberellin 2-beta-dioxygenase activity"/>
    <property type="evidence" value="ECO:0007669"/>
    <property type="project" value="UniProtKB-EC"/>
</dbReference>
<dbReference type="STRING" id="4432.A0A1U8Q6Y2"/>
<dbReference type="EC" id="1.14.11.13" evidence="7"/>
<evidence type="ECO:0000256" key="8">
    <source>
        <dbReference type="RuleBase" id="RU003682"/>
    </source>
</evidence>
<dbReference type="PROSITE" id="PS51471">
    <property type="entry name" value="FE2OG_OXY"/>
    <property type="match status" value="1"/>
</dbReference>
<dbReference type="AlphaFoldDB" id="A0A1U8Q6Y2"/>
<comment type="catalytic activity">
    <reaction evidence="5">
        <text>gibberellin A1 + 2-oxoglutarate + O2 = gibberellin A8 + succinate + CO2</text>
        <dbReference type="Rhea" id="RHEA:15005"/>
        <dbReference type="ChEBI" id="CHEBI:15379"/>
        <dbReference type="ChEBI" id="CHEBI:16526"/>
        <dbReference type="ChEBI" id="CHEBI:16810"/>
        <dbReference type="ChEBI" id="CHEBI:30031"/>
        <dbReference type="ChEBI" id="CHEBI:58524"/>
        <dbReference type="ChEBI" id="CHEBI:58594"/>
        <dbReference type="EC" id="1.14.11.13"/>
    </reaction>
</comment>
<dbReference type="Proteomes" id="UP000189703">
    <property type="component" value="Unplaced"/>
</dbReference>
<dbReference type="eggNOG" id="KOG0143">
    <property type="taxonomic scope" value="Eukaryota"/>
</dbReference>
<evidence type="ECO:0000256" key="6">
    <source>
        <dbReference type="ARBA" id="ARBA00061282"/>
    </source>
</evidence>
<comment type="similarity">
    <text evidence="6">Belongs to the iron/ascorbate-dependent oxidoreductase family. GA2OX subfamily.</text>
</comment>
<keyword evidence="3 8" id="KW-0560">Oxidoreductase</keyword>
<reference evidence="11" key="1">
    <citation type="submission" date="2025-08" db="UniProtKB">
        <authorList>
            <consortium name="RefSeq"/>
        </authorList>
    </citation>
    <scope>IDENTIFICATION</scope>
</reference>
<evidence type="ECO:0000256" key="4">
    <source>
        <dbReference type="ARBA" id="ARBA00023004"/>
    </source>
</evidence>
<dbReference type="PANTHER" id="PTHR47990">
    <property type="entry name" value="2-OXOGLUTARATE (2OG) AND FE(II)-DEPENDENT OXYGENASE SUPERFAMILY PROTEIN-RELATED"/>
    <property type="match status" value="1"/>
</dbReference>
<dbReference type="OMA" id="TPMEPFA"/>
<dbReference type="InterPro" id="IPR005123">
    <property type="entry name" value="Oxoglu/Fe-dep_dioxygenase_dom"/>
</dbReference>
<proteinExistence type="inferred from homology"/>
<evidence type="ECO:0000259" key="9">
    <source>
        <dbReference type="PROSITE" id="PS51471"/>
    </source>
</evidence>
<dbReference type="FunFam" id="2.60.120.330:FF:000021">
    <property type="entry name" value="Gibberellin 2-beta-dioxygenase 8"/>
    <property type="match status" value="1"/>
</dbReference>
<keyword evidence="4 8" id="KW-0408">Iron</keyword>
<evidence type="ECO:0000313" key="11">
    <source>
        <dbReference type="RefSeq" id="XP_019054558.1"/>
    </source>
</evidence>
<dbReference type="GO" id="GO:0016706">
    <property type="term" value="F:2-oxoglutarate-dependent dioxygenase activity"/>
    <property type="evidence" value="ECO:0000318"/>
    <property type="project" value="GO_Central"/>
</dbReference>
<name>A0A1U8Q6Y2_NELNU</name>
<dbReference type="InterPro" id="IPR027443">
    <property type="entry name" value="IPNS-like_sf"/>
</dbReference>
<evidence type="ECO:0000256" key="3">
    <source>
        <dbReference type="ARBA" id="ARBA00023002"/>
    </source>
</evidence>
<organism evidence="10 11">
    <name type="scientific">Nelumbo nucifera</name>
    <name type="common">Sacred lotus</name>
    <dbReference type="NCBI Taxonomy" id="4432"/>
    <lineage>
        <taxon>Eukaryota</taxon>
        <taxon>Viridiplantae</taxon>
        <taxon>Streptophyta</taxon>
        <taxon>Embryophyta</taxon>
        <taxon>Tracheophyta</taxon>
        <taxon>Spermatophyta</taxon>
        <taxon>Magnoliopsida</taxon>
        <taxon>Proteales</taxon>
        <taxon>Nelumbonaceae</taxon>
        <taxon>Nelumbo</taxon>
    </lineage>
</organism>
<accession>A0A1U8Q6Y2</accession>
<dbReference type="RefSeq" id="XP_019054558.1">
    <property type="nucleotide sequence ID" value="XM_019199013.1"/>
</dbReference>
<gene>
    <name evidence="11" type="primary">LOC104604990</name>
</gene>
<dbReference type="SUPFAM" id="SSF51197">
    <property type="entry name" value="Clavaminate synthase-like"/>
    <property type="match status" value="1"/>
</dbReference>
<dbReference type="OrthoDB" id="288590at2759"/>
<sequence length="369" mass="42137">MEALLPFLFSINRCFVVPASGWSDSSFQVSSAAPFSPPLKMDVDPPFEEHYKSLFEKSIGKTRINDIFEELELPLIDLSRLNDAKPGREKCEREIAEAAEKWGFFQAVNHGIPREILEKLHREQLKLFEQPFAKKAGGKLFNFSVDSYRWGAPSATCLRQFSWSEAFHIPLTDIPDSGEFNSLSSTIKEYEATVSALAQSIAATLAENLGVESNFFVENCLRSTCYLRLNRYPPCPISAEIFGLIPHTDSDFLTILYQDQIGGLQLLKDGRWITVKPNPEALIINIGDLFEAWSNGLYKSVQHRVMANRQVERFSVAYFFCPSYDSVIKSCREPSVYRKFSFREYRQQVQEDVRTVGYKIGLSRFLLRS</sequence>
<dbReference type="Pfam" id="PF03171">
    <property type="entry name" value="2OG-FeII_Oxy"/>
    <property type="match status" value="1"/>
</dbReference>
<dbReference type="InterPro" id="IPR050231">
    <property type="entry name" value="Iron_ascorbate_oxido_reductase"/>
</dbReference>
<dbReference type="Pfam" id="PF14226">
    <property type="entry name" value="DIOX_N"/>
    <property type="match status" value="1"/>
</dbReference>
<evidence type="ECO:0000256" key="1">
    <source>
        <dbReference type="ARBA" id="ARBA00022723"/>
    </source>
</evidence>